<evidence type="ECO:0000313" key="2">
    <source>
        <dbReference type="Proteomes" id="UP000198281"/>
    </source>
</evidence>
<name>A0A239JJB8_9SPHN</name>
<accession>A0A239JJB8</accession>
<keyword evidence="2" id="KW-1185">Reference proteome</keyword>
<dbReference type="EMBL" id="FZOS01000035">
    <property type="protein sequence ID" value="SNT05682.1"/>
    <property type="molecule type" value="Genomic_DNA"/>
</dbReference>
<proteinExistence type="predicted"/>
<sequence>MQDTALANNVVRLPTAARKRVQQPGVLLQRQLVDAQGIARHPAERINPEARKPWDEASFTRSAEMIVATAIFKVLSDADKARVRRAIDTIALLSPHGEAAAHIVEKLK</sequence>
<reference evidence="2" key="1">
    <citation type="submission" date="2017-06" db="EMBL/GenBank/DDBJ databases">
        <authorList>
            <person name="Varghese N."/>
            <person name="Submissions S."/>
        </authorList>
    </citation>
    <scope>NUCLEOTIDE SEQUENCE [LARGE SCALE GENOMIC DNA]</scope>
    <source>
        <strain evidence="2">LNB2</strain>
    </source>
</reference>
<dbReference type="Proteomes" id="UP000198281">
    <property type="component" value="Unassembled WGS sequence"/>
</dbReference>
<dbReference type="RefSeq" id="WP_089221021.1">
    <property type="nucleotide sequence ID" value="NZ_FZOS01000035.1"/>
</dbReference>
<gene>
    <name evidence="1" type="ORF">SAMN06295912_13522</name>
</gene>
<dbReference type="AlphaFoldDB" id="A0A239JJB8"/>
<evidence type="ECO:0000313" key="1">
    <source>
        <dbReference type="EMBL" id="SNT05682.1"/>
    </source>
</evidence>
<organism evidence="1 2">
    <name type="scientific">Edaphosphingomonas laterariae</name>
    <dbReference type="NCBI Taxonomy" id="861865"/>
    <lineage>
        <taxon>Bacteria</taxon>
        <taxon>Pseudomonadati</taxon>
        <taxon>Pseudomonadota</taxon>
        <taxon>Alphaproteobacteria</taxon>
        <taxon>Sphingomonadales</taxon>
        <taxon>Rhizorhabdaceae</taxon>
        <taxon>Edaphosphingomonas</taxon>
    </lineage>
</organism>
<protein>
    <submittedName>
        <fullName evidence="1">Uncharacterized protein</fullName>
    </submittedName>
</protein>